<feature type="region of interest" description="Disordered" evidence="1">
    <location>
        <begin position="49"/>
        <end position="78"/>
    </location>
</feature>
<evidence type="ECO:0008006" key="3">
    <source>
        <dbReference type="Google" id="ProtNLM"/>
    </source>
</evidence>
<gene>
    <name evidence="2" type="ORF">LCGC14_0330020</name>
</gene>
<name>A0A0F9TMD3_9ZZZZ</name>
<dbReference type="AlphaFoldDB" id="A0A0F9TMD3"/>
<comment type="caution">
    <text evidence="2">The sequence shown here is derived from an EMBL/GenBank/DDBJ whole genome shotgun (WGS) entry which is preliminary data.</text>
</comment>
<dbReference type="InterPro" id="IPR016155">
    <property type="entry name" value="Mopterin_synth/thiamin_S_b"/>
</dbReference>
<dbReference type="Pfam" id="PF02597">
    <property type="entry name" value="ThiS"/>
    <property type="match status" value="1"/>
</dbReference>
<organism evidence="2">
    <name type="scientific">marine sediment metagenome</name>
    <dbReference type="NCBI Taxonomy" id="412755"/>
    <lineage>
        <taxon>unclassified sequences</taxon>
        <taxon>metagenomes</taxon>
        <taxon>ecological metagenomes</taxon>
    </lineage>
</organism>
<accession>A0A0F9TMD3</accession>
<feature type="compositionally biased region" description="Polar residues" evidence="1">
    <location>
        <begin position="49"/>
        <end position="72"/>
    </location>
</feature>
<dbReference type="InterPro" id="IPR003749">
    <property type="entry name" value="ThiS/MoaD-like"/>
</dbReference>
<evidence type="ECO:0000256" key="1">
    <source>
        <dbReference type="SAM" id="MobiDB-lite"/>
    </source>
</evidence>
<protein>
    <recommendedName>
        <fullName evidence="3">TGS domain-containing protein</fullName>
    </recommendedName>
</protein>
<evidence type="ECO:0000313" key="2">
    <source>
        <dbReference type="EMBL" id="KKN80409.1"/>
    </source>
</evidence>
<proteinExistence type="predicted"/>
<dbReference type="SUPFAM" id="SSF54285">
    <property type="entry name" value="MoaD/ThiS"/>
    <property type="match status" value="1"/>
</dbReference>
<dbReference type="EMBL" id="LAZR01000231">
    <property type="protein sequence ID" value="KKN80409.1"/>
    <property type="molecule type" value="Genomic_DNA"/>
</dbReference>
<reference evidence="2" key="1">
    <citation type="journal article" date="2015" name="Nature">
        <title>Complex archaea that bridge the gap between prokaryotes and eukaryotes.</title>
        <authorList>
            <person name="Spang A."/>
            <person name="Saw J.H."/>
            <person name="Jorgensen S.L."/>
            <person name="Zaremba-Niedzwiedzka K."/>
            <person name="Martijn J."/>
            <person name="Lind A.E."/>
            <person name="van Eijk R."/>
            <person name="Schleper C."/>
            <person name="Guy L."/>
            <person name="Ettema T.J."/>
        </authorList>
    </citation>
    <scope>NUCLEOTIDE SEQUENCE</scope>
</reference>
<sequence length="78" mass="8303">MYDEDVLDGMINVRIGRGGEVVDTQVPENSTVQALIEDGHLRGIKACTTRVNGSPATPNTPLQNGDQVSQIPRSGKQG</sequence>